<evidence type="ECO:0000259" key="9">
    <source>
        <dbReference type="Pfam" id="PF12704"/>
    </source>
</evidence>
<dbReference type="RefSeq" id="WP_190239874.1">
    <property type="nucleotide sequence ID" value="NZ_QFGA01000001.1"/>
</dbReference>
<proteinExistence type="inferred from homology"/>
<comment type="caution">
    <text evidence="10">The sequence shown here is derived from an EMBL/GenBank/DDBJ whole genome shotgun (WGS) entry which is preliminary data.</text>
</comment>
<evidence type="ECO:0000256" key="6">
    <source>
        <dbReference type="ARBA" id="ARBA00038076"/>
    </source>
</evidence>
<dbReference type="PANTHER" id="PTHR30572">
    <property type="entry name" value="MEMBRANE COMPONENT OF TRANSPORTER-RELATED"/>
    <property type="match status" value="1"/>
</dbReference>
<protein>
    <submittedName>
        <fullName evidence="10">Putative ABC transporter permease YknZ</fullName>
    </submittedName>
</protein>
<keyword evidence="5 7" id="KW-0472">Membrane</keyword>
<dbReference type="GO" id="GO:0022857">
    <property type="term" value="F:transmembrane transporter activity"/>
    <property type="evidence" value="ECO:0007669"/>
    <property type="project" value="TreeGrafter"/>
</dbReference>
<evidence type="ECO:0000256" key="5">
    <source>
        <dbReference type="ARBA" id="ARBA00023136"/>
    </source>
</evidence>
<evidence type="ECO:0000256" key="3">
    <source>
        <dbReference type="ARBA" id="ARBA00022692"/>
    </source>
</evidence>
<comment type="similarity">
    <text evidence="6">Belongs to the ABC-4 integral membrane protein family.</text>
</comment>
<dbReference type="InterPro" id="IPR003838">
    <property type="entry name" value="ABC3_permease_C"/>
</dbReference>
<dbReference type="Pfam" id="PF12704">
    <property type="entry name" value="MacB_PCD"/>
    <property type="match status" value="1"/>
</dbReference>
<feature type="transmembrane region" description="Helical" evidence="7">
    <location>
        <begin position="269"/>
        <end position="294"/>
    </location>
</feature>
<dbReference type="Pfam" id="PF02687">
    <property type="entry name" value="FtsX"/>
    <property type="match status" value="1"/>
</dbReference>
<feature type="transmembrane region" description="Helical" evidence="7">
    <location>
        <begin position="315"/>
        <end position="338"/>
    </location>
</feature>
<keyword evidence="4 7" id="KW-1133">Transmembrane helix</keyword>
<evidence type="ECO:0000313" key="10">
    <source>
        <dbReference type="EMBL" id="TEB08159.1"/>
    </source>
</evidence>
<evidence type="ECO:0000256" key="7">
    <source>
        <dbReference type="SAM" id="Phobius"/>
    </source>
</evidence>
<evidence type="ECO:0000256" key="1">
    <source>
        <dbReference type="ARBA" id="ARBA00004651"/>
    </source>
</evidence>
<sequence>MSLLLFSIRNAFRKKAVAALAVLGVAFGCALMTFLFSVTTGMEKRVETTFSNLAGQITITQKGSMFGGLLQGIGSSSIPVSYIDIIKDVPNVNNVTGQVTNILRPAGATMVLPLFGYGVNETRTEIGPFQRIIEGTAPARDDEVVIGKSLLEYLAFLNVTYQIGGVYTFEIPGKEADNLNLKVVGVYRTGNELLDGGFSGTEQLARDIGGLKPGSLSAISAQVGSMEYVEEAAREIEERLSGKKPEVQVVAPRELLLPLNNVLRVLKQFFLAVSSVAVAAGSLTIMVVMLLSVVERRREFGILKALGWTPWDIACMVLVESITLSLLGAGIGVALGYGGLIAVKEYLAIDIGAPGLRVAALVCACGVLVGAAGGLYPAWRANRAAPAEILRG</sequence>
<organism evidence="10 11">
    <name type="scientific">Pelotomaculum schinkii</name>
    <dbReference type="NCBI Taxonomy" id="78350"/>
    <lineage>
        <taxon>Bacteria</taxon>
        <taxon>Bacillati</taxon>
        <taxon>Bacillota</taxon>
        <taxon>Clostridia</taxon>
        <taxon>Eubacteriales</taxon>
        <taxon>Desulfotomaculaceae</taxon>
        <taxon>Pelotomaculum</taxon>
    </lineage>
</organism>
<keyword evidence="3 7" id="KW-0812">Transmembrane</keyword>
<keyword evidence="2" id="KW-1003">Cell membrane</keyword>
<feature type="domain" description="ABC3 transporter permease C-terminal" evidence="8">
    <location>
        <begin position="273"/>
        <end position="384"/>
    </location>
</feature>
<name>A0A4Y7RHB8_9FIRM</name>
<feature type="transmembrane region" description="Helical" evidence="7">
    <location>
        <begin position="358"/>
        <end position="379"/>
    </location>
</feature>
<evidence type="ECO:0000259" key="8">
    <source>
        <dbReference type="Pfam" id="PF02687"/>
    </source>
</evidence>
<dbReference type="AlphaFoldDB" id="A0A4Y7RHB8"/>
<evidence type="ECO:0000313" key="11">
    <source>
        <dbReference type="Proteomes" id="UP000298324"/>
    </source>
</evidence>
<comment type="subcellular location">
    <subcellularLocation>
        <location evidence="1">Cell membrane</location>
        <topology evidence="1">Multi-pass membrane protein</topology>
    </subcellularLocation>
</comment>
<dbReference type="InterPro" id="IPR025857">
    <property type="entry name" value="MacB_PCD"/>
</dbReference>
<gene>
    <name evidence="10" type="primary">yknZ_1</name>
    <name evidence="10" type="ORF">Psch_01714</name>
</gene>
<feature type="domain" description="MacB-like periplasmic core" evidence="9">
    <location>
        <begin position="19"/>
        <end position="238"/>
    </location>
</feature>
<dbReference type="EMBL" id="QFGA01000001">
    <property type="protein sequence ID" value="TEB08159.1"/>
    <property type="molecule type" value="Genomic_DNA"/>
</dbReference>
<dbReference type="InterPro" id="IPR050250">
    <property type="entry name" value="Macrolide_Exporter_MacB"/>
</dbReference>
<keyword evidence="11" id="KW-1185">Reference proteome</keyword>
<accession>A0A4Y7RHB8</accession>
<dbReference type="PANTHER" id="PTHR30572:SF4">
    <property type="entry name" value="ABC TRANSPORTER PERMEASE YTRF"/>
    <property type="match status" value="1"/>
</dbReference>
<dbReference type="GO" id="GO:0005886">
    <property type="term" value="C:plasma membrane"/>
    <property type="evidence" value="ECO:0007669"/>
    <property type="project" value="UniProtKB-SubCell"/>
</dbReference>
<dbReference type="Proteomes" id="UP000298324">
    <property type="component" value="Unassembled WGS sequence"/>
</dbReference>
<evidence type="ECO:0000256" key="2">
    <source>
        <dbReference type="ARBA" id="ARBA00022475"/>
    </source>
</evidence>
<reference evidence="10 11" key="1">
    <citation type="journal article" date="2018" name="Environ. Microbiol.">
        <title>Novel energy conservation strategies and behaviour of Pelotomaculum schinkii driving syntrophic propionate catabolism.</title>
        <authorList>
            <person name="Hidalgo-Ahumada C.A.P."/>
            <person name="Nobu M.K."/>
            <person name="Narihiro T."/>
            <person name="Tamaki H."/>
            <person name="Liu W.T."/>
            <person name="Kamagata Y."/>
            <person name="Stams A.J.M."/>
            <person name="Imachi H."/>
            <person name="Sousa D.Z."/>
        </authorList>
    </citation>
    <scope>NUCLEOTIDE SEQUENCE [LARGE SCALE GENOMIC DNA]</scope>
    <source>
        <strain evidence="10 11">HH</strain>
    </source>
</reference>
<evidence type="ECO:0000256" key="4">
    <source>
        <dbReference type="ARBA" id="ARBA00022989"/>
    </source>
</evidence>